<sequence length="193" mass="23413">MTKTLREIRELEYKELEEHREKERQELQKQLESALADELIEVISIRDWDDDWAYEVKVAFTLDGYKQEDKFYWNANESQEDFINKVKKTIEYIKELREQYPEYCKQNDFIQTNSKFYKKITLTHMGYERNYEFRLELADYLKLPNTTNCSVGGGDYEIKRTPQRVKEYNKNIDKAIDVLLDCIAELKQRKYVD</sequence>
<evidence type="ECO:0000313" key="3">
    <source>
        <dbReference type="Proteomes" id="UP001162836"/>
    </source>
</evidence>
<name>A0ABS8QH38_9BACI</name>
<organism evidence="2 3">
    <name type="scientific">Neobacillus sedimentimangrovi</name>
    <dbReference type="NCBI Taxonomy" id="2699460"/>
    <lineage>
        <taxon>Bacteria</taxon>
        <taxon>Bacillati</taxon>
        <taxon>Bacillota</taxon>
        <taxon>Bacilli</taxon>
        <taxon>Bacillales</taxon>
        <taxon>Bacillaceae</taxon>
        <taxon>Neobacillus</taxon>
    </lineage>
</organism>
<keyword evidence="3" id="KW-1185">Reference proteome</keyword>
<accession>A0ABS8QH38</accession>
<evidence type="ECO:0000313" key="2">
    <source>
        <dbReference type="EMBL" id="MCD4838141.1"/>
    </source>
</evidence>
<evidence type="ECO:0000256" key="1">
    <source>
        <dbReference type="SAM" id="Coils"/>
    </source>
</evidence>
<dbReference type="RefSeq" id="WP_231314337.1">
    <property type="nucleotide sequence ID" value="NZ_JAJODE010000008.1"/>
</dbReference>
<gene>
    <name evidence="2" type="ORF">LRS37_04500</name>
</gene>
<reference evidence="2 3" key="1">
    <citation type="journal article" date="2023" name="Antonie Van Leeuwenhoek">
        <title>Unveiling the genomic potential of a novel thermostable glycoside hydrolases producing Neobacillus sedimentimangrovi UE25.</title>
        <authorList>
            <person name="Ejaz U."/>
            <person name="Saleem F."/>
            <person name="Rashid R."/>
            <person name="Hasan K.A."/>
            <person name="Syed M.N."/>
            <person name="Sohail M."/>
        </authorList>
    </citation>
    <scope>NUCLEOTIDE SEQUENCE [LARGE SCALE GENOMIC DNA]</scope>
    <source>
        <strain evidence="2 3">UE25</strain>
    </source>
</reference>
<protein>
    <submittedName>
        <fullName evidence="2">Uncharacterized protein</fullName>
    </submittedName>
</protein>
<dbReference type="EMBL" id="JAJODE010000008">
    <property type="protein sequence ID" value="MCD4838141.1"/>
    <property type="molecule type" value="Genomic_DNA"/>
</dbReference>
<comment type="caution">
    <text evidence="2">The sequence shown here is derived from an EMBL/GenBank/DDBJ whole genome shotgun (WGS) entry which is preliminary data.</text>
</comment>
<dbReference type="Proteomes" id="UP001162836">
    <property type="component" value="Unassembled WGS sequence"/>
</dbReference>
<proteinExistence type="predicted"/>
<keyword evidence="1" id="KW-0175">Coiled coil</keyword>
<feature type="coiled-coil region" evidence="1">
    <location>
        <begin position="6"/>
        <end position="37"/>
    </location>
</feature>